<dbReference type="InterPro" id="IPR028889">
    <property type="entry name" value="USP"/>
</dbReference>
<comment type="similarity">
    <text evidence="1">Belongs to the peptidase C19 family.</text>
</comment>
<feature type="region of interest" description="Disordered" evidence="3">
    <location>
        <begin position="784"/>
        <end position="815"/>
    </location>
</feature>
<dbReference type="PANTHER" id="PTHR24006">
    <property type="entry name" value="UBIQUITIN CARBOXYL-TERMINAL HYDROLASE"/>
    <property type="match status" value="1"/>
</dbReference>
<dbReference type="Proteomes" id="UP000729402">
    <property type="component" value="Unassembled WGS sequence"/>
</dbReference>
<dbReference type="GO" id="GO:0005524">
    <property type="term" value="F:ATP binding"/>
    <property type="evidence" value="ECO:0007669"/>
    <property type="project" value="UniProtKB-KW"/>
</dbReference>
<dbReference type="GO" id="GO:0005829">
    <property type="term" value="C:cytosol"/>
    <property type="evidence" value="ECO:0007669"/>
    <property type="project" value="TreeGrafter"/>
</dbReference>
<dbReference type="Pfam" id="PF00443">
    <property type="entry name" value="UCH"/>
    <property type="match status" value="1"/>
</dbReference>
<dbReference type="GO" id="GO:0016579">
    <property type="term" value="P:protein deubiquitination"/>
    <property type="evidence" value="ECO:0007669"/>
    <property type="project" value="InterPro"/>
</dbReference>
<comment type="similarity">
    <text evidence="2">Belongs to the IPP transferase family.</text>
</comment>
<keyword evidence="4" id="KW-0472">Membrane</keyword>
<accession>A0A8J5R2R9</accession>
<dbReference type="InterPro" id="IPR018200">
    <property type="entry name" value="USP_CS"/>
</dbReference>
<evidence type="ECO:0000259" key="5">
    <source>
        <dbReference type="PROSITE" id="PS50235"/>
    </source>
</evidence>
<feature type="compositionally biased region" description="Basic and acidic residues" evidence="3">
    <location>
        <begin position="292"/>
        <end position="311"/>
    </location>
</feature>
<dbReference type="HAMAP" id="MF_00185">
    <property type="entry name" value="IPP_trans"/>
    <property type="match status" value="1"/>
</dbReference>
<keyword evidence="2" id="KW-0067">ATP-binding</keyword>
<gene>
    <name evidence="6" type="ORF">GUJ93_ZPchr0009g1178</name>
</gene>
<dbReference type="InterPro" id="IPR018022">
    <property type="entry name" value="IPT"/>
</dbReference>
<evidence type="ECO:0000256" key="2">
    <source>
        <dbReference type="RuleBase" id="RU003785"/>
    </source>
</evidence>
<feature type="region of interest" description="Disordered" evidence="3">
    <location>
        <begin position="725"/>
        <end position="748"/>
    </location>
</feature>
<keyword evidence="4" id="KW-0812">Transmembrane</keyword>
<sequence>MANCRACLVIVLLRVAGHSGGGGGREIYALDRRRGEGSRLRVRGVTMASASSLALATLAVAVVALAAVVRRALRRAAARREEVRRLARLAAVEAEIAEREAYYYSRGRGTFARAADGVETPLWTMPMSEVASPRKEEEEETAGETMAVRQTEAAAAAAAGERGVKYCTFKCQISHWRQGHKDECRPPSIGARPGNTIVVSSVKKGVGRDSSYEKMCVDNERKEMPSEKAFITVEASEDIHDNDRVRSVGSSRLPASGKARKVQDTALTENFSQASAGNSSSKIDWSTELEPELEHSNKQAPDKQNLESSRRLLSESTVGTISFTHGDTCFAAHNPSKRADKLPETAVRPDNEGAMPNDRPSANNIARQQTALKVERHYPSELALFPYKHFVKLYNFDKVELHPFGLVNLGNSCYANAVLQCLAFTRPLTAYLMEGLHSRNCSKKEWCFMCEFEKLILEGRQGKSHLSPTGILSHLRDIGSSFGPGREEDAHEFLRYAIDTMQSASIREAEKSGVYGLPEEATLVQLIFGGYLRSKIRCMKCQFSSEQCERILDLTVEIDGDISTLEQALHRFTSTEVLDGDNRYHCSRCKTYERAKKKLTISEAPNILTIALKRYQSGNFGKINKAIRFPEYLNLSNYMSTTEDYSPVYQLYAVVVHYDVMNAAFSGHYVCYVKDSQGKWYKMDDSQVKPVSLEKVLSKCAYMLFYARCSPRAPNSIRKTILAQDPSRTKKAKQIVDPGPSSLEGGRYLNRHQGGQLCKDHIVYDLTYTLDTFGDSYTVVESPSPSDSSSLFSNSDSGSTSTFSSDSTDSTRNSTSMEEYDYIFGSSDQMYPVTTVVIPEEHELSYSRQRSSLNPSSSSQYVDQAGDVEMLHSTSIRRAEGAGMRVTRGHSSIPTKTRPNQQRSHVAATATPRIGSRPPAQPAGCRGRPPPPAFRRPLSTAKVPVLPSALPPPPATAHAGVRRRRKPDTVGRRFPASGPALCGSAPRLFRRPFTVFRWSSLLLVIATHGAAARLPCLGHHAVWTRLALEVAKRLSGEIISADSVQVYIGLDVGSAKPSASERAAVPHHLIDILHASEDYSAGVFFHDARRATDHVLARSHVPIATGGTGLYLRWYIYGKPDVPQSSMDITSAVWSELAHFRETGRWEEAVDLVASAGDPKARDLSVNNWSRLRRSLEIIRSSGSPPSAFSLPYKQQQQQLVTDASTDRNCQTKELDYDFLCFFLTCPRVQLYRSIDLRCEEMLADTGGLLSEASWLLDIGLSPGMNSATCAIGYRQAMEYLLQCRHNGGRSSPQEFFEFLTKFQTVSRNFSKRQMTWFRNEKIYQWVDASQPFEAIAQFICDAYHDSTARLVPGSLEMKRENCRHESRDLKTYHSENRLFREDDDCCHGTVLLLLYWILEICKTYERSKKKLTISEALKRYQSGNFGKINKAISALHTAKCAQLARL</sequence>
<keyword evidence="2" id="KW-0547">Nucleotide-binding</keyword>
<dbReference type="FunFam" id="3.90.70.10:FF:000026">
    <property type="entry name" value="Ubiquitin carboxyl-terminal hydrolase 15"/>
    <property type="match status" value="1"/>
</dbReference>
<organism evidence="6 7">
    <name type="scientific">Zizania palustris</name>
    <name type="common">Northern wild rice</name>
    <dbReference type="NCBI Taxonomy" id="103762"/>
    <lineage>
        <taxon>Eukaryota</taxon>
        <taxon>Viridiplantae</taxon>
        <taxon>Streptophyta</taxon>
        <taxon>Embryophyta</taxon>
        <taxon>Tracheophyta</taxon>
        <taxon>Spermatophyta</taxon>
        <taxon>Magnoliopsida</taxon>
        <taxon>Liliopsida</taxon>
        <taxon>Poales</taxon>
        <taxon>Poaceae</taxon>
        <taxon>BOP clade</taxon>
        <taxon>Oryzoideae</taxon>
        <taxon>Oryzeae</taxon>
        <taxon>Zizaniinae</taxon>
        <taxon>Zizania</taxon>
    </lineage>
</organism>
<dbReference type="GO" id="GO:0008033">
    <property type="term" value="P:tRNA processing"/>
    <property type="evidence" value="ECO:0007669"/>
    <property type="project" value="InterPro"/>
</dbReference>
<evidence type="ECO:0000313" key="6">
    <source>
        <dbReference type="EMBL" id="KAG8049970.1"/>
    </source>
</evidence>
<keyword evidence="7" id="KW-1185">Reference proteome</keyword>
<feature type="compositionally biased region" description="Polar residues" evidence="3">
    <location>
        <begin position="267"/>
        <end position="284"/>
    </location>
</feature>
<comment type="caution">
    <text evidence="6">The sequence shown here is derived from an EMBL/GenBank/DDBJ whole genome shotgun (WGS) entry which is preliminary data.</text>
</comment>
<dbReference type="InterPro" id="IPR050164">
    <property type="entry name" value="Peptidase_C19"/>
</dbReference>
<evidence type="ECO:0000256" key="1">
    <source>
        <dbReference type="ARBA" id="ARBA00009085"/>
    </source>
</evidence>
<dbReference type="OrthoDB" id="775260at2759"/>
<feature type="region of interest" description="Disordered" evidence="3">
    <location>
        <begin position="881"/>
        <end position="928"/>
    </location>
</feature>
<proteinExistence type="inferred from homology"/>
<feature type="region of interest" description="Disordered" evidence="3">
    <location>
        <begin position="944"/>
        <end position="975"/>
    </location>
</feature>
<evidence type="ECO:0000256" key="4">
    <source>
        <dbReference type="SAM" id="Phobius"/>
    </source>
</evidence>
<feature type="compositionally biased region" description="Polar residues" evidence="3">
    <location>
        <begin position="889"/>
        <end position="904"/>
    </location>
</feature>
<dbReference type="EMBL" id="JAAALK010000289">
    <property type="protein sequence ID" value="KAG8049970.1"/>
    <property type="molecule type" value="Genomic_DNA"/>
</dbReference>
<evidence type="ECO:0000256" key="3">
    <source>
        <dbReference type="SAM" id="MobiDB-lite"/>
    </source>
</evidence>
<feature type="region of interest" description="Disordered" evidence="3">
    <location>
        <begin position="267"/>
        <end position="311"/>
    </location>
</feature>
<reference evidence="6" key="1">
    <citation type="journal article" date="2021" name="bioRxiv">
        <title>Whole Genome Assembly and Annotation of Northern Wild Rice, Zizania palustris L., Supports a Whole Genome Duplication in the Zizania Genus.</title>
        <authorList>
            <person name="Haas M."/>
            <person name="Kono T."/>
            <person name="Macchietto M."/>
            <person name="Millas R."/>
            <person name="McGilp L."/>
            <person name="Shao M."/>
            <person name="Duquette J."/>
            <person name="Hirsch C.N."/>
            <person name="Kimball J."/>
        </authorList>
    </citation>
    <scope>NUCLEOTIDE SEQUENCE</scope>
    <source>
        <tissue evidence="6">Fresh leaf tissue</tissue>
    </source>
</reference>
<keyword evidence="2" id="KW-0808">Transferase</keyword>
<dbReference type="PROSITE" id="PS50235">
    <property type="entry name" value="USP_3"/>
    <property type="match status" value="1"/>
</dbReference>
<dbReference type="GO" id="GO:0052381">
    <property type="term" value="F:tRNA dimethylallyltransferase activity"/>
    <property type="evidence" value="ECO:0007669"/>
    <property type="project" value="InterPro"/>
</dbReference>
<dbReference type="NCBIfam" id="TIGR00174">
    <property type="entry name" value="miaA"/>
    <property type="match status" value="1"/>
</dbReference>
<protein>
    <recommendedName>
        <fullName evidence="5">USP domain-containing protein</fullName>
    </recommendedName>
</protein>
<dbReference type="InterPro" id="IPR001394">
    <property type="entry name" value="Peptidase_C19_UCH"/>
</dbReference>
<dbReference type="GO" id="GO:0004843">
    <property type="term" value="F:cysteine-type deubiquitinase activity"/>
    <property type="evidence" value="ECO:0007669"/>
    <property type="project" value="InterPro"/>
</dbReference>
<keyword evidence="4" id="KW-1133">Transmembrane helix</keyword>
<dbReference type="Pfam" id="PF01715">
    <property type="entry name" value="IPPT"/>
    <property type="match status" value="1"/>
</dbReference>
<dbReference type="CDD" id="cd02661">
    <property type="entry name" value="Peptidase_C19E"/>
    <property type="match status" value="1"/>
</dbReference>
<name>A0A8J5R2R9_ZIZPA</name>
<feature type="transmembrane region" description="Helical" evidence="4">
    <location>
        <begin position="48"/>
        <end position="69"/>
    </location>
</feature>
<dbReference type="PROSITE" id="PS00972">
    <property type="entry name" value="USP_1"/>
    <property type="match status" value="1"/>
</dbReference>
<dbReference type="GO" id="GO:0005634">
    <property type="term" value="C:nucleus"/>
    <property type="evidence" value="ECO:0007669"/>
    <property type="project" value="TreeGrafter"/>
</dbReference>
<dbReference type="PANTHER" id="PTHR24006:SF892">
    <property type="entry name" value="OS09G0464400 PROTEIN"/>
    <property type="match status" value="1"/>
</dbReference>
<reference evidence="6" key="2">
    <citation type="submission" date="2021-02" db="EMBL/GenBank/DDBJ databases">
        <authorList>
            <person name="Kimball J.A."/>
            <person name="Haas M.W."/>
            <person name="Macchietto M."/>
            <person name="Kono T."/>
            <person name="Duquette J."/>
            <person name="Shao M."/>
        </authorList>
    </citation>
    <scope>NUCLEOTIDE SEQUENCE</scope>
    <source>
        <tissue evidence="6">Fresh leaf tissue</tissue>
    </source>
</reference>
<feature type="domain" description="USP" evidence="5">
    <location>
        <begin position="404"/>
        <end position="709"/>
    </location>
</feature>
<evidence type="ECO:0000313" key="7">
    <source>
        <dbReference type="Proteomes" id="UP000729402"/>
    </source>
</evidence>